<dbReference type="GO" id="GO:0043424">
    <property type="term" value="F:protein histidine kinase binding"/>
    <property type="evidence" value="ECO:0007669"/>
    <property type="project" value="InterPro"/>
</dbReference>
<dbReference type="EMBL" id="ML170176">
    <property type="protein sequence ID" value="TDL22089.1"/>
    <property type="molecule type" value="Genomic_DNA"/>
</dbReference>
<dbReference type="PANTHER" id="PTHR28242">
    <property type="entry name" value="PHOSPHORELAY INTERMEDIATE PROTEIN YPD1"/>
    <property type="match status" value="1"/>
</dbReference>
<dbReference type="InterPro" id="IPR008207">
    <property type="entry name" value="Sig_transdc_His_kin_Hpt_dom"/>
</dbReference>
<protein>
    <submittedName>
        <fullName evidence="4">Histidine-phosphotransfer domain, HPT domain-containing protein</fullName>
    </submittedName>
</protein>
<dbReference type="GO" id="GO:0000160">
    <property type="term" value="P:phosphorelay signal transduction system"/>
    <property type="evidence" value="ECO:0007669"/>
    <property type="project" value="InterPro"/>
</dbReference>
<dbReference type="PANTHER" id="PTHR28242:SF52">
    <property type="entry name" value="PHOSPHORELAY INTERMEDIATE PROTEIN YPD1"/>
    <property type="match status" value="1"/>
</dbReference>
<dbReference type="GO" id="GO:0005634">
    <property type="term" value="C:nucleus"/>
    <property type="evidence" value="ECO:0007669"/>
    <property type="project" value="TreeGrafter"/>
</dbReference>
<evidence type="ECO:0000313" key="5">
    <source>
        <dbReference type="Proteomes" id="UP000294933"/>
    </source>
</evidence>
<organism evidence="4 5">
    <name type="scientific">Rickenella mellea</name>
    <dbReference type="NCBI Taxonomy" id="50990"/>
    <lineage>
        <taxon>Eukaryota</taxon>
        <taxon>Fungi</taxon>
        <taxon>Dikarya</taxon>
        <taxon>Basidiomycota</taxon>
        <taxon>Agaricomycotina</taxon>
        <taxon>Agaricomycetes</taxon>
        <taxon>Hymenochaetales</taxon>
        <taxon>Rickenellaceae</taxon>
        <taxon>Rickenella</taxon>
    </lineage>
</organism>
<dbReference type="InterPro" id="IPR036641">
    <property type="entry name" value="HPT_dom_sf"/>
</dbReference>
<evidence type="ECO:0000256" key="1">
    <source>
        <dbReference type="PROSITE-ProRule" id="PRU00110"/>
    </source>
</evidence>
<dbReference type="SUPFAM" id="SSF47226">
    <property type="entry name" value="Histidine-containing phosphotransfer domain, HPT domain"/>
    <property type="match status" value="1"/>
</dbReference>
<name>A0A4Y7Q591_9AGAM</name>
<reference evidence="4 5" key="1">
    <citation type="submission" date="2018-06" db="EMBL/GenBank/DDBJ databases">
        <title>A transcriptomic atlas of mushroom development highlights an independent origin of complex multicellularity.</title>
        <authorList>
            <consortium name="DOE Joint Genome Institute"/>
            <person name="Krizsan K."/>
            <person name="Almasi E."/>
            <person name="Merenyi Z."/>
            <person name="Sahu N."/>
            <person name="Viragh M."/>
            <person name="Koszo T."/>
            <person name="Mondo S."/>
            <person name="Kiss B."/>
            <person name="Balint B."/>
            <person name="Kues U."/>
            <person name="Barry K."/>
            <person name="Hegedus J.C."/>
            <person name="Henrissat B."/>
            <person name="Johnson J."/>
            <person name="Lipzen A."/>
            <person name="Ohm R."/>
            <person name="Nagy I."/>
            <person name="Pangilinan J."/>
            <person name="Yan J."/>
            <person name="Xiong Y."/>
            <person name="Grigoriev I.V."/>
            <person name="Hibbett D.S."/>
            <person name="Nagy L.G."/>
        </authorList>
    </citation>
    <scope>NUCLEOTIDE SEQUENCE [LARGE SCALE GENOMIC DNA]</scope>
    <source>
        <strain evidence="4 5">SZMC22713</strain>
    </source>
</reference>
<dbReference type="Gene3D" id="1.20.120.160">
    <property type="entry name" value="HPT domain"/>
    <property type="match status" value="1"/>
</dbReference>
<dbReference type="Pfam" id="PF01627">
    <property type="entry name" value="Hpt"/>
    <property type="match status" value="1"/>
</dbReference>
<dbReference type="VEuPathDB" id="FungiDB:BD410DRAFT_788772"/>
<dbReference type="GO" id="GO:0005737">
    <property type="term" value="C:cytoplasm"/>
    <property type="evidence" value="ECO:0007669"/>
    <property type="project" value="TreeGrafter"/>
</dbReference>
<evidence type="ECO:0000259" key="3">
    <source>
        <dbReference type="PROSITE" id="PS50894"/>
    </source>
</evidence>
<sequence>MSSTLIMRPPLFRKPSSPQDQDTRASSPDATGVIDMETFLQILDLDEDDTHDFSKGMAWAYFSQAAHTFTEMDEALAAKDLGKLSSLGHFLKGSSAALGVAKVQASCERMQHLGQRRDEEAGVDLSQEEALARIAPLLVAVKKEYAVAQAWLKNWYKENVKPGPDDRDEEDEEE</sequence>
<dbReference type="AlphaFoldDB" id="A0A4Y7Q591"/>
<dbReference type="InterPro" id="IPR045871">
    <property type="entry name" value="AHP1-5/YPD1"/>
</dbReference>
<feature type="modified residue" description="Phosphohistidine" evidence="1">
    <location>
        <position position="89"/>
    </location>
</feature>
<feature type="region of interest" description="Disordered" evidence="2">
    <location>
        <begin position="1"/>
        <end position="30"/>
    </location>
</feature>
<dbReference type="OrthoDB" id="1673781at2759"/>
<feature type="domain" description="HPt" evidence="3">
    <location>
        <begin position="50"/>
        <end position="151"/>
    </location>
</feature>
<dbReference type="PROSITE" id="PS50894">
    <property type="entry name" value="HPT"/>
    <property type="match status" value="1"/>
</dbReference>
<accession>A0A4Y7Q591</accession>
<dbReference type="Proteomes" id="UP000294933">
    <property type="component" value="Unassembled WGS sequence"/>
</dbReference>
<evidence type="ECO:0000313" key="4">
    <source>
        <dbReference type="EMBL" id="TDL22089.1"/>
    </source>
</evidence>
<dbReference type="GO" id="GO:0009927">
    <property type="term" value="F:histidine phosphotransfer kinase activity"/>
    <property type="evidence" value="ECO:0007669"/>
    <property type="project" value="InterPro"/>
</dbReference>
<keyword evidence="1" id="KW-0597">Phosphoprotein</keyword>
<gene>
    <name evidence="4" type="ORF">BD410DRAFT_788772</name>
</gene>
<dbReference type="STRING" id="50990.A0A4Y7Q591"/>
<evidence type="ECO:0000256" key="2">
    <source>
        <dbReference type="SAM" id="MobiDB-lite"/>
    </source>
</evidence>
<feature type="compositionally biased region" description="Polar residues" evidence="2">
    <location>
        <begin position="16"/>
        <end position="29"/>
    </location>
</feature>
<keyword evidence="5" id="KW-1185">Reference proteome</keyword>
<proteinExistence type="predicted"/>
<dbReference type="CDD" id="cd00088">
    <property type="entry name" value="HPT"/>
    <property type="match status" value="1"/>
</dbReference>